<gene>
    <name evidence="1" type="ORF">GOBAR_AA40135</name>
</gene>
<dbReference type="AlphaFoldDB" id="A0A2P5VP28"/>
<name>A0A2P5VP28_GOSBA</name>
<sequence>MQEQLQIKCFENDILHAKVTLLEQQVTSFSDKLSSFAHEISEEHAEEPRKKNLSQEIKSNVQLLEENSRLCFQNQKPIEEVSYAKELTSVDVLEFKNLVGKMALLARKQLEATLEATLVEKEFIEGKY</sequence>
<protein>
    <submittedName>
        <fullName evidence="1">Uncharacterized protein</fullName>
    </submittedName>
</protein>
<evidence type="ECO:0000313" key="1">
    <source>
        <dbReference type="EMBL" id="PPR80578.1"/>
    </source>
</evidence>
<accession>A0A2P5VP28</accession>
<organism evidence="1 2">
    <name type="scientific">Gossypium barbadense</name>
    <name type="common">Sea Island cotton</name>
    <name type="synonym">Hibiscus barbadensis</name>
    <dbReference type="NCBI Taxonomy" id="3634"/>
    <lineage>
        <taxon>Eukaryota</taxon>
        <taxon>Viridiplantae</taxon>
        <taxon>Streptophyta</taxon>
        <taxon>Embryophyta</taxon>
        <taxon>Tracheophyta</taxon>
        <taxon>Spermatophyta</taxon>
        <taxon>Magnoliopsida</taxon>
        <taxon>eudicotyledons</taxon>
        <taxon>Gunneridae</taxon>
        <taxon>Pentapetalae</taxon>
        <taxon>rosids</taxon>
        <taxon>malvids</taxon>
        <taxon>Malvales</taxon>
        <taxon>Malvaceae</taxon>
        <taxon>Malvoideae</taxon>
        <taxon>Gossypium</taxon>
    </lineage>
</organism>
<evidence type="ECO:0000313" key="2">
    <source>
        <dbReference type="Proteomes" id="UP000239757"/>
    </source>
</evidence>
<dbReference type="Proteomes" id="UP000239757">
    <property type="component" value="Unassembled WGS sequence"/>
</dbReference>
<dbReference type="EMBL" id="KZ671780">
    <property type="protein sequence ID" value="PPR80578.1"/>
    <property type="molecule type" value="Genomic_DNA"/>
</dbReference>
<proteinExistence type="predicted"/>
<dbReference type="OrthoDB" id="1747579at2759"/>
<reference evidence="1 2" key="1">
    <citation type="submission" date="2015-01" db="EMBL/GenBank/DDBJ databases">
        <title>Genome of allotetraploid Gossypium barbadense reveals genomic plasticity and fiber elongation in cotton evolution.</title>
        <authorList>
            <person name="Chen X."/>
            <person name="Liu X."/>
            <person name="Zhao B."/>
            <person name="Zheng H."/>
            <person name="Hu Y."/>
            <person name="Lu G."/>
            <person name="Yang C."/>
            <person name="Chen J."/>
            <person name="Shan C."/>
            <person name="Zhang L."/>
            <person name="Zhou Y."/>
            <person name="Wang L."/>
            <person name="Guo W."/>
            <person name="Bai Y."/>
            <person name="Ruan J."/>
            <person name="Shangguan X."/>
            <person name="Mao Y."/>
            <person name="Jiang J."/>
            <person name="Zhu Y."/>
            <person name="Lei J."/>
            <person name="Kang H."/>
            <person name="Chen S."/>
            <person name="He X."/>
            <person name="Wang R."/>
            <person name="Wang Y."/>
            <person name="Chen J."/>
            <person name="Wang L."/>
            <person name="Yu S."/>
            <person name="Wang B."/>
            <person name="Wei J."/>
            <person name="Song S."/>
            <person name="Lu X."/>
            <person name="Gao Z."/>
            <person name="Gu W."/>
            <person name="Deng X."/>
            <person name="Ma D."/>
            <person name="Wang S."/>
            <person name="Liang W."/>
            <person name="Fang L."/>
            <person name="Cai C."/>
            <person name="Zhu X."/>
            <person name="Zhou B."/>
            <person name="Zhang Y."/>
            <person name="Chen Z."/>
            <person name="Xu S."/>
            <person name="Zhu R."/>
            <person name="Wang S."/>
            <person name="Zhang T."/>
            <person name="Zhao G."/>
        </authorList>
    </citation>
    <scope>NUCLEOTIDE SEQUENCE [LARGE SCALE GENOMIC DNA]</scope>
    <source>
        <strain evidence="2">cv. Xinhai21</strain>
        <tissue evidence="1">Leaf</tissue>
    </source>
</reference>